<gene>
    <name evidence="1" type="ORF">K1T71_000505</name>
</gene>
<evidence type="ECO:0000313" key="2">
    <source>
        <dbReference type="Proteomes" id="UP000824533"/>
    </source>
</evidence>
<protein>
    <submittedName>
        <fullName evidence="1">Uncharacterized protein</fullName>
    </submittedName>
</protein>
<keyword evidence="2" id="KW-1185">Reference proteome</keyword>
<reference evidence="1 2" key="1">
    <citation type="journal article" date="2021" name="Front. Genet.">
        <title>Chromosome-Level Genome Assembly Reveals Significant Gene Expansion in the Toll and IMD Signaling Pathways of Dendrolimus kikuchii.</title>
        <authorList>
            <person name="Zhou J."/>
            <person name="Wu P."/>
            <person name="Xiong Z."/>
            <person name="Liu N."/>
            <person name="Zhao N."/>
            <person name="Ji M."/>
            <person name="Qiu Y."/>
            <person name="Yang B."/>
        </authorList>
    </citation>
    <scope>NUCLEOTIDE SEQUENCE [LARGE SCALE GENOMIC DNA]</scope>
    <source>
        <strain evidence="1">Ann1</strain>
    </source>
</reference>
<evidence type="ECO:0000313" key="1">
    <source>
        <dbReference type="EMBL" id="KAJ0184082.1"/>
    </source>
</evidence>
<accession>A0ACC1DJJ8</accession>
<comment type="caution">
    <text evidence="1">The sequence shown here is derived from an EMBL/GenBank/DDBJ whole genome shotgun (WGS) entry which is preliminary data.</text>
</comment>
<dbReference type="EMBL" id="CM034387">
    <property type="protein sequence ID" value="KAJ0184082.1"/>
    <property type="molecule type" value="Genomic_DNA"/>
</dbReference>
<organism evidence="1 2">
    <name type="scientific">Dendrolimus kikuchii</name>
    <dbReference type="NCBI Taxonomy" id="765133"/>
    <lineage>
        <taxon>Eukaryota</taxon>
        <taxon>Metazoa</taxon>
        <taxon>Ecdysozoa</taxon>
        <taxon>Arthropoda</taxon>
        <taxon>Hexapoda</taxon>
        <taxon>Insecta</taxon>
        <taxon>Pterygota</taxon>
        <taxon>Neoptera</taxon>
        <taxon>Endopterygota</taxon>
        <taxon>Lepidoptera</taxon>
        <taxon>Glossata</taxon>
        <taxon>Ditrysia</taxon>
        <taxon>Bombycoidea</taxon>
        <taxon>Lasiocampidae</taxon>
        <taxon>Dendrolimus</taxon>
    </lineage>
</organism>
<dbReference type="Proteomes" id="UP000824533">
    <property type="component" value="Linkage Group LG01"/>
</dbReference>
<name>A0ACC1DJJ8_9NEOP</name>
<sequence>MNQFNVSGSWRGGLLFAQQGVRMRVRRREWGAAWGRAHTKCARLEITRCISVESPRAAVLASASAGAHRDLPAPHYPLTIRNRPTSWWLDLGYNDLTSAK</sequence>
<proteinExistence type="predicted"/>